<dbReference type="EMBL" id="WOEZ01000140">
    <property type="protein sequence ID" value="NPT57817.1"/>
    <property type="molecule type" value="Genomic_DNA"/>
</dbReference>
<proteinExistence type="predicted"/>
<sequence length="524" mass="58267">MSDVHDGEAAASEANTSKAATAANAPKDRIEHVVLLLMENHSFDQMLGCLDEVHAGLDGIRNAASKSNDDGKGHTFFPQATQERQMQHDPDHGHEAVLAQITGNNGGFVRSFANDYPKSTLAARQDIMGYYPRGFLPALHTLGEQFTVCDKWFSSLPGPTWPNRYFALTGTSMGEVGMPVGLDALNPRWYTEQNQDTIFDRLNDGEKTWKIYFYDFPASLLLKNQRRAKNLANYRRFDTFFDDAAGPANEFPEFVLIEPKYFGEAQNDDHPPHNIMKAEKLIADTYNALRSNQALWESTLLVILYDEHGGFFDHVPPPSNAVAPDEHTDSFDFTQLGVRVPAILVSPWCDRGVCHTQFDHCSLLKYLCDKWDLAPLGNRTQAAASVGLAIRSTGMARTDTAPFIRVTNQSLIAEHVDLERKSSNSNQHGLHHFADHLHAELDKLAADLVESASRLALTETGWVRLKSALGSAMMRFGQWLSKDFYQARDDREARTAQAFTRLSQSAEVPAKTPQDGAPVAASRS</sequence>
<gene>
    <name evidence="3" type="ORF">GNZ13_25435</name>
</gene>
<feature type="compositionally biased region" description="Low complexity" evidence="2">
    <location>
        <begin position="9"/>
        <end position="24"/>
    </location>
</feature>
<name>A0A972NRS5_9BURK</name>
<dbReference type="PANTHER" id="PTHR31956">
    <property type="entry name" value="NON-SPECIFIC PHOSPHOLIPASE C4-RELATED"/>
    <property type="match status" value="1"/>
</dbReference>
<dbReference type="InterPro" id="IPR007312">
    <property type="entry name" value="Phosphoesterase"/>
</dbReference>
<dbReference type="RefSeq" id="WP_172169547.1">
    <property type="nucleotide sequence ID" value="NZ_WOEZ01000140.1"/>
</dbReference>
<organism evidence="3 4">
    <name type="scientific">Paraburkholderia elongata</name>
    <dbReference type="NCBI Taxonomy" id="2675747"/>
    <lineage>
        <taxon>Bacteria</taxon>
        <taxon>Pseudomonadati</taxon>
        <taxon>Pseudomonadota</taxon>
        <taxon>Betaproteobacteria</taxon>
        <taxon>Burkholderiales</taxon>
        <taxon>Burkholderiaceae</taxon>
        <taxon>Paraburkholderia</taxon>
    </lineage>
</organism>
<dbReference type="Gene3D" id="3.40.720.10">
    <property type="entry name" value="Alkaline Phosphatase, subunit A"/>
    <property type="match status" value="1"/>
</dbReference>
<dbReference type="Pfam" id="PF04185">
    <property type="entry name" value="Phosphoesterase"/>
    <property type="match status" value="1"/>
</dbReference>
<keyword evidence="1" id="KW-0378">Hydrolase</keyword>
<dbReference type="AlphaFoldDB" id="A0A972NRS5"/>
<evidence type="ECO:0000256" key="1">
    <source>
        <dbReference type="ARBA" id="ARBA00022801"/>
    </source>
</evidence>
<dbReference type="GO" id="GO:0042578">
    <property type="term" value="F:phosphoric ester hydrolase activity"/>
    <property type="evidence" value="ECO:0007669"/>
    <property type="project" value="UniProtKB-ARBA"/>
</dbReference>
<dbReference type="SUPFAM" id="SSF53649">
    <property type="entry name" value="Alkaline phosphatase-like"/>
    <property type="match status" value="1"/>
</dbReference>
<dbReference type="PANTHER" id="PTHR31956:SF1">
    <property type="entry name" value="NON-SPECIFIC PHOSPHOLIPASE C1"/>
    <property type="match status" value="1"/>
</dbReference>
<comment type="caution">
    <text evidence="3">The sequence shown here is derived from an EMBL/GenBank/DDBJ whole genome shotgun (WGS) entry which is preliminary data.</text>
</comment>
<dbReference type="GO" id="GO:0009395">
    <property type="term" value="P:phospholipid catabolic process"/>
    <property type="evidence" value="ECO:0007669"/>
    <property type="project" value="TreeGrafter"/>
</dbReference>
<protein>
    <submittedName>
        <fullName evidence="3">Phospholipase</fullName>
    </submittedName>
</protein>
<dbReference type="Proteomes" id="UP000655523">
    <property type="component" value="Unassembled WGS sequence"/>
</dbReference>
<dbReference type="InterPro" id="IPR017850">
    <property type="entry name" value="Alkaline_phosphatase_core_sf"/>
</dbReference>
<reference evidence="3 4" key="1">
    <citation type="submission" date="2019-11" db="EMBL/GenBank/DDBJ databases">
        <title>Metabolism of dissolved organic matter in forest soils.</title>
        <authorList>
            <person name="Cyle K.T."/>
            <person name="Wilhelm R.C."/>
            <person name="Martinez C.E."/>
        </authorList>
    </citation>
    <scope>NUCLEOTIDE SEQUENCE [LARGE SCALE GENOMIC DNA]</scope>
    <source>
        <strain evidence="3 4">5N</strain>
    </source>
</reference>
<feature type="region of interest" description="Disordered" evidence="2">
    <location>
        <begin position="1"/>
        <end position="24"/>
    </location>
</feature>
<accession>A0A972NRS5</accession>
<evidence type="ECO:0000313" key="3">
    <source>
        <dbReference type="EMBL" id="NPT57817.1"/>
    </source>
</evidence>
<evidence type="ECO:0000256" key="2">
    <source>
        <dbReference type="SAM" id="MobiDB-lite"/>
    </source>
</evidence>
<evidence type="ECO:0000313" key="4">
    <source>
        <dbReference type="Proteomes" id="UP000655523"/>
    </source>
</evidence>
<keyword evidence="4" id="KW-1185">Reference proteome</keyword>
<feature type="region of interest" description="Disordered" evidence="2">
    <location>
        <begin position="500"/>
        <end position="524"/>
    </location>
</feature>